<gene>
    <name evidence="3" type="ORF">GCM10010249_10850</name>
</gene>
<feature type="signal peptide" evidence="2">
    <location>
        <begin position="1"/>
        <end position="22"/>
    </location>
</feature>
<dbReference type="AlphaFoldDB" id="A0A918AYV0"/>
<name>A0A918AYV0_9ACTN</name>
<protein>
    <recommendedName>
        <fullName evidence="5">Chaplin domain-containing protein</fullName>
    </recommendedName>
</protein>
<feature type="chain" id="PRO_5037908548" description="Chaplin domain-containing protein" evidence="2">
    <location>
        <begin position="23"/>
        <end position="66"/>
    </location>
</feature>
<evidence type="ECO:0000256" key="1">
    <source>
        <dbReference type="SAM" id="MobiDB-lite"/>
    </source>
</evidence>
<evidence type="ECO:0000313" key="3">
    <source>
        <dbReference type="EMBL" id="GGP94788.1"/>
    </source>
</evidence>
<dbReference type="Proteomes" id="UP000654123">
    <property type="component" value="Unassembled WGS sequence"/>
</dbReference>
<evidence type="ECO:0000256" key="2">
    <source>
        <dbReference type="SAM" id="SignalP"/>
    </source>
</evidence>
<reference evidence="3" key="1">
    <citation type="journal article" date="2014" name="Int. J. Syst. Evol. Microbiol.">
        <title>Complete genome sequence of Corynebacterium casei LMG S-19264T (=DSM 44701T), isolated from a smear-ripened cheese.</title>
        <authorList>
            <consortium name="US DOE Joint Genome Institute (JGI-PGF)"/>
            <person name="Walter F."/>
            <person name="Albersmeier A."/>
            <person name="Kalinowski J."/>
            <person name="Ruckert C."/>
        </authorList>
    </citation>
    <scope>NUCLEOTIDE SEQUENCE</scope>
    <source>
        <strain evidence="3">JCM 4335</strain>
    </source>
</reference>
<dbReference type="EMBL" id="BMSV01000002">
    <property type="protein sequence ID" value="GGP94788.1"/>
    <property type="molecule type" value="Genomic_DNA"/>
</dbReference>
<reference evidence="3" key="2">
    <citation type="submission" date="2020-09" db="EMBL/GenBank/DDBJ databases">
        <authorList>
            <person name="Sun Q."/>
            <person name="Ohkuma M."/>
        </authorList>
    </citation>
    <scope>NUCLEOTIDE SEQUENCE</scope>
    <source>
        <strain evidence="3">JCM 4335</strain>
    </source>
</reference>
<feature type="region of interest" description="Disordered" evidence="1">
    <location>
        <begin position="19"/>
        <end position="66"/>
    </location>
</feature>
<evidence type="ECO:0008006" key="5">
    <source>
        <dbReference type="Google" id="ProtNLM"/>
    </source>
</evidence>
<keyword evidence="4" id="KW-1185">Reference proteome</keyword>
<accession>A0A918AYV0</accession>
<comment type="caution">
    <text evidence="3">The sequence shown here is derived from an EMBL/GenBank/DDBJ whole genome shotgun (WGS) entry which is preliminary data.</text>
</comment>
<keyword evidence="2" id="KW-0732">Signal</keyword>
<evidence type="ECO:0000313" key="4">
    <source>
        <dbReference type="Proteomes" id="UP000654123"/>
    </source>
</evidence>
<sequence>MLAVASLAAGVVTSLLTPSSHAVGGGGLPEPGTLLGTDDVTSLVDGVSGKAAPGAAPRVGGETVQH</sequence>
<proteinExistence type="predicted"/>
<organism evidence="3 4">
    <name type="scientific">Streptomyces roseolilacinus</name>
    <dbReference type="NCBI Taxonomy" id="66904"/>
    <lineage>
        <taxon>Bacteria</taxon>
        <taxon>Bacillati</taxon>
        <taxon>Actinomycetota</taxon>
        <taxon>Actinomycetes</taxon>
        <taxon>Kitasatosporales</taxon>
        <taxon>Streptomycetaceae</taxon>
        <taxon>Streptomyces</taxon>
    </lineage>
</organism>